<accession>A0A345XW55</accession>
<proteinExistence type="predicted"/>
<gene>
    <name evidence="2" type="ORF">DVA86_27845</name>
</gene>
<evidence type="ECO:0000259" key="1">
    <source>
        <dbReference type="Pfam" id="PF14028"/>
    </source>
</evidence>
<protein>
    <recommendedName>
        <fullName evidence="1">Thiopeptide-type bacteriocin biosynthesis domain-containing protein</fullName>
    </recommendedName>
</protein>
<dbReference type="KEGG" id="sarm:DVA86_27845"/>
<dbReference type="Pfam" id="PF14028">
    <property type="entry name" value="Lant_dehydr_C"/>
    <property type="match status" value="1"/>
</dbReference>
<name>A0A345XW55_9ACTN</name>
<sequence length="70" mass="7277">MQGDALASRLVFDGYRPEIGCYGTGAALAAAEDVFVADSDTARHALSDLTGMDRKAPCSLSMIDLAWGPG</sequence>
<evidence type="ECO:0000313" key="2">
    <source>
        <dbReference type="EMBL" id="AXK35871.1"/>
    </source>
</evidence>
<evidence type="ECO:0000313" key="3">
    <source>
        <dbReference type="Proteomes" id="UP000254425"/>
    </source>
</evidence>
<dbReference type="Proteomes" id="UP000254425">
    <property type="component" value="Chromosome"/>
</dbReference>
<reference evidence="2 3" key="1">
    <citation type="submission" date="2018-07" db="EMBL/GenBank/DDBJ databases">
        <title>Draft genome of the type strain Streptomyces armeniacus ATCC 15676.</title>
        <authorList>
            <person name="Labana P."/>
            <person name="Gosse J.T."/>
            <person name="Boddy C.N."/>
        </authorList>
    </citation>
    <scope>NUCLEOTIDE SEQUENCE [LARGE SCALE GENOMIC DNA]</scope>
    <source>
        <strain evidence="2 3">ATCC 15676</strain>
    </source>
</reference>
<keyword evidence="3" id="KW-1185">Reference proteome</keyword>
<organism evidence="2 3">
    <name type="scientific">Streptomyces armeniacus</name>
    <dbReference type="NCBI Taxonomy" id="83291"/>
    <lineage>
        <taxon>Bacteria</taxon>
        <taxon>Bacillati</taxon>
        <taxon>Actinomycetota</taxon>
        <taxon>Actinomycetes</taxon>
        <taxon>Kitasatosporales</taxon>
        <taxon>Streptomycetaceae</taxon>
        <taxon>Streptomyces</taxon>
    </lineage>
</organism>
<dbReference type="AlphaFoldDB" id="A0A345XW55"/>
<dbReference type="InterPro" id="IPR023809">
    <property type="entry name" value="Thiopep_bacteriocin_synth_dom"/>
</dbReference>
<feature type="domain" description="Thiopeptide-type bacteriocin biosynthesis" evidence="1">
    <location>
        <begin position="4"/>
        <end position="64"/>
    </location>
</feature>
<dbReference type="EMBL" id="CP031320">
    <property type="protein sequence ID" value="AXK35871.1"/>
    <property type="molecule type" value="Genomic_DNA"/>
</dbReference>
<dbReference type="RefSeq" id="WP_208882372.1">
    <property type="nucleotide sequence ID" value="NZ_CP031320.1"/>
</dbReference>